<dbReference type="GO" id="GO:0000162">
    <property type="term" value="P:L-tryptophan biosynthetic process"/>
    <property type="evidence" value="ECO:0007669"/>
    <property type="project" value="UniProtKB-UniRule"/>
</dbReference>
<dbReference type="InterPro" id="IPR000312">
    <property type="entry name" value="Glycosyl_Trfase_fam3"/>
</dbReference>
<dbReference type="GO" id="GO:0004048">
    <property type="term" value="F:anthranilate phosphoribosyltransferase activity"/>
    <property type="evidence" value="ECO:0007669"/>
    <property type="project" value="UniProtKB-UniRule"/>
</dbReference>
<reference evidence="13" key="1">
    <citation type="submission" date="2020-01" db="EMBL/GenBank/DDBJ databases">
        <title>'Steroidobacter agaridevorans' sp. nov., agar-degrading bacteria isolated from rhizosphere soils.</title>
        <authorList>
            <person name="Ikenaga M."/>
            <person name="Kataoka M."/>
            <person name="Murouchi A."/>
            <person name="Katsuragi S."/>
            <person name="Sakai M."/>
        </authorList>
    </citation>
    <scope>NUCLEOTIDE SEQUENCE [LARGE SCALE GENOMIC DNA]</scope>
    <source>
        <strain evidence="13">YU21-B</strain>
    </source>
</reference>
<dbReference type="SUPFAM" id="SSF52418">
    <property type="entry name" value="Nucleoside phosphorylase/phosphoribosyltransferase catalytic domain"/>
    <property type="match status" value="1"/>
</dbReference>
<feature type="binding site" evidence="9">
    <location>
        <position position="90"/>
    </location>
    <ligand>
        <name>5-phospho-alpha-D-ribose 1-diphosphate</name>
        <dbReference type="ChEBI" id="CHEBI:58017"/>
    </ligand>
</feature>
<evidence type="ECO:0000256" key="9">
    <source>
        <dbReference type="HAMAP-Rule" id="MF_00211"/>
    </source>
</evidence>
<dbReference type="GO" id="GO:0005829">
    <property type="term" value="C:cytosol"/>
    <property type="evidence" value="ECO:0007669"/>
    <property type="project" value="TreeGrafter"/>
</dbReference>
<comment type="caution">
    <text evidence="9">Lacks conserved residue(s) required for the propagation of feature annotation.</text>
</comment>
<feature type="binding site" evidence="9">
    <location>
        <position position="82"/>
    </location>
    <ligand>
        <name>anthranilate</name>
        <dbReference type="ChEBI" id="CHEBI:16567"/>
        <label>1</label>
    </ligand>
</feature>
<evidence type="ECO:0000256" key="4">
    <source>
        <dbReference type="ARBA" id="ARBA00022679"/>
    </source>
</evidence>
<dbReference type="PANTHER" id="PTHR43285">
    <property type="entry name" value="ANTHRANILATE PHOSPHORIBOSYLTRANSFERASE"/>
    <property type="match status" value="1"/>
</dbReference>
<evidence type="ECO:0000256" key="6">
    <source>
        <dbReference type="ARBA" id="ARBA00023141"/>
    </source>
</evidence>
<dbReference type="InterPro" id="IPR005940">
    <property type="entry name" value="Anthranilate_Pribosyl_Tfrase"/>
</dbReference>
<dbReference type="Gene3D" id="3.40.1030.10">
    <property type="entry name" value="Nucleoside phosphorylase/phosphoribosyltransferase catalytic domain"/>
    <property type="match status" value="1"/>
</dbReference>
<feature type="domain" description="Glycosyl transferase family 3" evidence="10">
    <location>
        <begin position="76"/>
        <end position="325"/>
    </location>
</feature>
<feature type="domain" description="Glycosyl transferase family 3 N-terminal" evidence="11">
    <location>
        <begin position="5"/>
        <end position="65"/>
    </location>
</feature>
<sequence length="347" mass="36504">MTMRQTLERLLDRTNLSEQEASELLVALTDPTLAPAMGGAVLAALRAKGVTADEVRGFAKSMRKLARRPELSPGGPLVDMVGTGGDGSGSFNLSTGAALLVASMGIRVAKHGTSSVSSRSGSADVIRALGLGLPLDERASGECLDATSFTFFFAPHYHPAMKAVMPIRQALGVRTVFNILGPLSNPAEPDFHLIGAYNVDIAELMAETMAGMPLKRAYVVHGASGWDEATPIGPFTVFDVTPGKVVRSTRSAEEFMLPQCSVEELKGGDAAYNAEHLRAVLEGREQGAHRNALILQAALVLELLGKAASAQDAAHMAQDAIESGAGRRLLEKLTAFGQKQSAASQGR</sequence>
<evidence type="ECO:0000256" key="2">
    <source>
        <dbReference type="ARBA" id="ARBA00022605"/>
    </source>
</evidence>
<dbReference type="EC" id="2.4.2.18" evidence="9"/>
<evidence type="ECO:0000256" key="1">
    <source>
        <dbReference type="ARBA" id="ARBA00004907"/>
    </source>
</evidence>
<keyword evidence="9" id="KW-0479">Metal-binding</keyword>
<feature type="binding site" evidence="9">
    <location>
        <position position="168"/>
    </location>
    <ligand>
        <name>anthranilate</name>
        <dbReference type="ChEBI" id="CHEBI:16567"/>
        <label>2</label>
    </ligand>
</feature>
<name>A0A829Y5R5_9GAMM</name>
<comment type="cofactor">
    <cofactor evidence="9">
        <name>Mg(2+)</name>
        <dbReference type="ChEBI" id="CHEBI:18420"/>
    </cofactor>
    <text evidence="9">Binds 2 magnesium ions per monomer.</text>
</comment>
<comment type="function">
    <text evidence="9">Catalyzes the transfer of the phosphoribosyl group of 5-phosphorylribose-1-pyrophosphate (PRPP) to anthranilate to yield N-(5'-phosphoribosyl)-anthranilate (PRA).</text>
</comment>
<dbReference type="GO" id="GO:0000287">
    <property type="term" value="F:magnesium ion binding"/>
    <property type="evidence" value="ECO:0007669"/>
    <property type="project" value="UniProtKB-UniRule"/>
</dbReference>
<evidence type="ECO:0000313" key="12">
    <source>
        <dbReference type="EMBL" id="GFE78547.1"/>
    </source>
</evidence>
<dbReference type="NCBIfam" id="TIGR01245">
    <property type="entry name" value="trpD"/>
    <property type="match status" value="1"/>
</dbReference>
<feature type="binding site" evidence="9">
    <location>
        <begin position="92"/>
        <end position="95"/>
    </location>
    <ligand>
        <name>5-phospho-alpha-D-ribose 1-diphosphate</name>
        <dbReference type="ChEBI" id="CHEBI:58017"/>
    </ligand>
</feature>
<dbReference type="FunFam" id="3.40.1030.10:FF:000002">
    <property type="entry name" value="Anthranilate phosphoribosyltransferase"/>
    <property type="match status" value="1"/>
</dbReference>
<dbReference type="InterPro" id="IPR017459">
    <property type="entry name" value="Glycosyl_Trfase_fam3_N_dom"/>
</dbReference>
<comment type="caution">
    <text evidence="12">The sequence shown here is derived from an EMBL/GenBank/DDBJ whole genome shotgun (WGS) entry which is preliminary data.</text>
</comment>
<dbReference type="SUPFAM" id="SSF47648">
    <property type="entry name" value="Nucleoside phosphorylase/phosphoribosyltransferase N-terminal domain"/>
    <property type="match status" value="1"/>
</dbReference>
<evidence type="ECO:0000256" key="5">
    <source>
        <dbReference type="ARBA" id="ARBA00022822"/>
    </source>
</evidence>
<comment type="pathway">
    <text evidence="1 9">Amino-acid biosynthesis; L-tryptophan biosynthesis; L-tryptophan from chorismate: step 2/5.</text>
</comment>
<comment type="similarity">
    <text evidence="8">In the C-terminal section; belongs to the anthranilate phosphoribosyltransferase family.</text>
</comment>
<feature type="binding site" evidence="9">
    <location>
        <begin position="85"/>
        <end position="86"/>
    </location>
    <ligand>
        <name>5-phospho-alpha-D-ribose 1-diphosphate</name>
        <dbReference type="ChEBI" id="CHEBI:58017"/>
    </ligand>
</feature>
<dbReference type="UniPathway" id="UPA00035">
    <property type="reaction ID" value="UER00041"/>
</dbReference>
<feature type="binding site" evidence="9">
    <location>
        <position position="228"/>
    </location>
    <ligand>
        <name>Mg(2+)</name>
        <dbReference type="ChEBI" id="CHEBI:18420"/>
        <label>1</label>
    </ligand>
</feature>
<dbReference type="HAMAP" id="MF_00211">
    <property type="entry name" value="TrpD"/>
    <property type="match status" value="1"/>
</dbReference>
<dbReference type="InterPro" id="IPR036320">
    <property type="entry name" value="Glycosyl_Trfase_fam3_N_dom_sf"/>
</dbReference>
<evidence type="ECO:0000259" key="11">
    <source>
        <dbReference type="Pfam" id="PF02885"/>
    </source>
</evidence>
<keyword evidence="5 9" id="KW-0822">Tryptophan biosynthesis</keyword>
<dbReference type="Pfam" id="PF00591">
    <property type="entry name" value="Glycos_transf_3"/>
    <property type="match status" value="1"/>
</dbReference>
<evidence type="ECO:0000256" key="7">
    <source>
        <dbReference type="ARBA" id="ARBA00052328"/>
    </source>
</evidence>
<dbReference type="RefSeq" id="WP_161829540.1">
    <property type="nucleotide sequence ID" value="NZ_BLJO01000006.1"/>
</dbReference>
<feature type="binding site" evidence="9">
    <location>
        <position position="82"/>
    </location>
    <ligand>
        <name>5-phospho-alpha-D-ribose 1-diphosphate</name>
        <dbReference type="ChEBI" id="CHEBI:58017"/>
    </ligand>
</feature>
<proteinExistence type="inferred from homology"/>
<keyword evidence="4 9" id="KW-0808">Transferase</keyword>
<dbReference type="Proteomes" id="UP000445000">
    <property type="component" value="Unassembled WGS sequence"/>
</dbReference>
<evidence type="ECO:0000256" key="3">
    <source>
        <dbReference type="ARBA" id="ARBA00022676"/>
    </source>
</evidence>
<comment type="catalytic activity">
    <reaction evidence="7 9">
        <text>N-(5-phospho-beta-D-ribosyl)anthranilate + diphosphate = 5-phospho-alpha-D-ribose 1-diphosphate + anthranilate</text>
        <dbReference type="Rhea" id="RHEA:11768"/>
        <dbReference type="ChEBI" id="CHEBI:16567"/>
        <dbReference type="ChEBI" id="CHEBI:18277"/>
        <dbReference type="ChEBI" id="CHEBI:33019"/>
        <dbReference type="ChEBI" id="CHEBI:58017"/>
        <dbReference type="EC" id="2.4.2.18"/>
    </reaction>
</comment>
<protein>
    <recommendedName>
        <fullName evidence="9">Anthranilate phosphoribosyltransferase</fullName>
        <ecNumber evidence="9">2.4.2.18</ecNumber>
    </recommendedName>
</protein>
<comment type="subunit">
    <text evidence="9">Homodimer.</text>
</comment>
<keyword evidence="9" id="KW-0460">Magnesium</keyword>
<feature type="binding site" evidence="9">
    <location>
        <position position="122"/>
    </location>
    <ligand>
        <name>5-phospho-alpha-D-ribose 1-diphosphate</name>
        <dbReference type="ChEBI" id="CHEBI:58017"/>
    </ligand>
</feature>
<gene>
    <name evidence="9 12" type="primary">trpD</name>
    <name evidence="12" type="ORF">GCM10011487_05470</name>
</gene>
<keyword evidence="6 9" id="KW-0057">Aromatic amino acid biosynthesis</keyword>
<evidence type="ECO:0000259" key="10">
    <source>
        <dbReference type="Pfam" id="PF00591"/>
    </source>
</evidence>
<organism evidence="12 13">
    <name type="scientific">Steroidobacter agaridevorans</name>
    <dbReference type="NCBI Taxonomy" id="2695856"/>
    <lineage>
        <taxon>Bacteria</taxon>
        <taxon>Pseudomonadati</taxon>
        <taxon>Pseudomonadota</taxon>
        <taxon>Gammaproteobacteria</taxon>
        <taxon>Steroidobacterales</taxon>
        <taxon>Steroidobacteraceae</taxon>
        <taxon>Steroidobacter</taxon>
    </lineage>
</organism>
<dbReference type="Pfam" id="PF02885">
    <property type="entry name" value="Glycos_trans_3N"/>
    <property type="match status" value="1"/>
</dbReference>
<feature type="binding site" evidence="9">
    <location>
        <position position="227"/>
    </location>
    <ligand>
        <name>Mg(2+)</name>
        <dbReference type="ChEBI" id="CHEBI:18420"/>
        <label>2</label>
    </ligand>
</feature>
<dbReference type="PANTHER" id="PTHR43285:SF2">
    <property type="entry name" value="ANTHRANILATE PHOSPHORIBOSYLTRANSFERASE"/>
    <property type="match status" value="1"/>
</dbReference>
<comment type="similarity">
    <text evidence="9">Belongs to the anthranilate phosphoribosyltransferase family.</text>
</comment>
<keyword evidence="13" id="KW-1185">Reference proteome</keyword>
<evidence type="ECO:0000256" key="8">
    <source>
        <dbReference type="ARBA" id="ARBA00061188"/>
    </source>
</evidence>
<evidence type="ECO:0000313" key="13">
    <source>
        <dbReference type="Proteomes" id="UP000445000"/>
    </source>
</evidence>
<dbReference type="Gene3D" id="1.20.970.10">
    <property type="entry name" value="Transferase, Pyrimidine Nucleoside Phosphorylase, Chain C"/>
    <property type="match status" value="1"/>
</dbReference>
<dbReference type="AlphaFoldDB" id="A0A829Y5R5"/>
<dbReference type="EMBL" id="BLJN01000001">
    <property type="protein sequence ID" value="GFE78547.1"/>
    <property type="molecule type" value="Genomic_DNA"/>
</dbReference>
<accession>A0A829Y5R5</accession>
<feature type="binding site" evidence="9">
    <location>
        <position position="228"/>
    </location>
    <ligand>
        <name>Mg(2+)</name>
        <dbReference type="ChEBI" id="CHEBI:18420"/>
        <label>2</label>
    </ligand>
</feature>
<keyword evidence="3 9" id="KW-0328">Glycosyltransferase</keyword>
<keyword evidence="2 9" id="KW-0028">Amino-acid biosynthesis</keyword>
<dbReference type="InterPro" id="IPR035902">
    <property type="entry name" value="Nuc_phospho_transferase"/>
</dbReference>
<feature type="binding site" evidence="9">
    <location>
        <position position="94"/>
    </location>
    <ligand>
        <name>Mg(2+)</name>
        <dbReference type="ChEBI" id="CHEBI:18420"/>
        <label>1</label>
    </ligand>
</feature>